<gene>
    <name evidence="2" type="ORF">H010_20786</name>
</gene>
<feature type="compositionally biased region" description="Basic and acidic residues" evidence="1">
    <location>
        <begin position="76"/>
        <end position="85"/>
    </location>
</feature>
<evidence type="ECO:0000256" key="1">
    <source>
        <dbReference type="SAM" id="MobiDB-lite"/>
    </source>
</evidence>
<feature type="compositionally biased region" description="Basic and acidic residues" evidence="1">
    <location>
        <begin position="92"/>
        <end position="150"/>
    </location>
</feature>
<evidence type="ECO:0000313" key="3">
    <source>
        <dbReference type="Proteomes" id="UP001152876"/>
    </source>
</evidence>
<reference evidence="2" key="1">
    <citation type="submission" date="2013-01" db="EMBL/GenBank/DDBJ databases">
        <title>Genome draft of Hydrogenophaga taeniospiralis 2K1.</title>
        <authorList>
            <person name="Gomila M."/>
            <person name="Lalucat J."/>
        </authorList>
    </citation>
    <scope>NUCLEOTIDE SEQUENCE</scope>
    <source>
        <strain evidence="2">CCUG 15921</strain>
    </source>
</reference>
<comment type="caution">
    <text evidence="2">The sequence shown here is derived from an EMBL/GenBank/DDBJ whole genome shotgun (WGS) entry which is preliminary data.</text>
</comment>
<feature type="region of interest" description="Disordered" evidence="1">
    <location>
        <begin position="76"/>
        <end position="186"/>
    </location>
</feature>
<feature type="compositionally biased region" description="Basic and acidic residues" evidence="1">
    <location>
        <begin position="160"/>
        <end position="174"/>
    </location>
</feature>
<proteinExistence type="predicted"/>
<protein>
    <submittedName>
        <fullName evidence="2">Iron-regulated protein FrpC</fullName>
    </submittedName>
</protein>
<dbReference type="Gene3D" id="1.10.287.700">
    <property type="entry name" value="Helix hairpin bin"/>
    <property type="match status" value="1"/>
</dbReference>
<accession>A0A9X4SDB9</accession>
<dbReference type="EMBL" id="AOGK01000024">
    <property type="protein sequence ID" value="MDG5977703.1"/>
    <property type="molecule type" value="Genomic_DNA"/>
</dbReference>
<dbReference type="Proteomes" id="UP001152876">
    <property type="component" value="Unassembled WGS sequence"/>
</dbReference>
<name>A0A9X4SDB9_9BURK</name>
<evidence type="ECO:0000313" key="2">
    <source>
        <dbReference type="EMBL" id="MDG5977703.1"/>
    </source>
</evidence>
<organism evidence="2 3">
    <name type="scientific">Hydrogenophaga taeniospiralis CCUG 15921</name>
    <dbReference type="NCBI Taxonomy" id="1281780"/>
    <lineage>
        <taxon>Bacteria</taxon>
        <taxon>Pseudomonadati</taxon>
        <taxon>Pseudomonadota</taxon>
        <taxon>Betaproteobacteria</taxon>
        <taxon>Burkholderiales</taxon>
        <taxon>Comamonadaceae</taxon>
        <taxon>Hydrogenophaga</taxon>
    </lineage>
</organism>
<keyword evidence="3" id="KW-1185">Reference proteome</keyword>
<feature type="region of interest" description="Disordered" evidence="1">
    <location>
        <begin position="1"/>
        <end position="49"/>
    </location>
</feature>
<sequence length="583" mass="61009">MSMSTTLTRPDLDSPSFAMPPPDPNDPLGNVPGKLGDILRNGGPLDSGIQRQMAGKHLLENADQYTDNPVQWEEAPKGKEFEFWDKQTGVADKPKDPRLKKDKAADTPRSLEEHFKAEDKPSSKQAEAGDKPYDRDKYYEKNQGHLDGGRATDWLNQKAYETKNREQAAEKGDGSTKSSFTETNVKRTGLSADTHYGNYTPTLKEGALSDIEIRRQAWHAGHEDVNRLNGGAGYSQTNAGVWTLDEKAKNAGTGSVGAGARGEIANVIDLPGSGELTLKANGMAGFEGSGGGKAKFKPHETTLAGGGEARVGAGGEFGGTYRPVTFEPKILGAPINLSPEVNWAGRVFNGAEAGAGFKAGWRLVPDPTTGKMSPEAGIEVKGAAFAGGKAEGEATAGLGGVGNVGGSVAGLYGIGAEGKAKVGLTKDESGKTKLKFELKGALALGLGLGAGIKGEINVDGLIRFASNLAKANRAFVNKVSHGAQTAIHAVKQGVNTAINSTKQAFNTAVDTVKHGVQTAVATTKEVAQKVVDKVKDTAVTVAEKAKEVATTVVDKAKEVADKVGDGIKEGAKKVGNFFKGLFK</sequence>
<dbReference type="AlphaFoldDB" id="A0A9X4SDB9"/>